<dbReference type="AlphaFoldDB" id="A0A2S6GCH2"/>
<evidence type="ECO:0000256" key="1">
    <source>
        <dbReference type="ARBA" id="ARBA00004651"/>
    </source>
</evidence>
<dbReference type="PANTHER" id="PTHR23513:SF6">
    <property type="entry name" value="MAJOR FACILITATOR SUPERFAMILY ASSOCIATED DOMAIN-CONTAINING PROTEIN"/>
    <property type="match status" value="1"/>
</dbReference>
<dbReference type="InterPro" id="IPR020846">
    <property type="entry name" value="MFS_dom"/>
</dbReference>
<evidence type="ECO:0000256" key="4">
    <source>
        <dbReference type="ARBA" id="ARBA00022692"/>
    </source>
</evidence>
<keyword evidence="5 7" id="KW-1133">Transmembrane helix</keyword>
<protein>
    <submittedName>
        <fullName evidence="9">Putative MFS family arabinose efflux permease</fullName>
    </submittedName>
</protein>
<feature type="transmembrane region" description="Helical" evidence="7">
    <location>
        <begin position="83"/>
        <end position="109"/>
    </location>
</feature>
<feature type="transmembrane region" description="Helical" evidence="7">
    <location>
        <begin position="368"/>
        <end position="386"/>
    </location>
</feature>
<dbReference type="PANTHER" id="PTHR23513">
    <property type="entry name" value="INTEGRAL MEMBRANE EFFLUX PROTEIN-RELATED"/>
    <property type="match status" value="1"/>
</dbReference>
<dbReference type="SUPFAM" id="SSF103473">
    <property type="entry name" value="MFS general substrate transporter"/>
    <property type="match status" value="1"/>
</dbReference>
<reference evidence="9 10" key="1">
    <citation type="submission" date="2018-02" db="EMBL/GenBank/DDBJ databases">
        <title>Genomic Encyclopedia of Archaeal and Bacterial Type Strains, Phase II (KMG-II): from individual species to whole genera.</title>
        <authorList>
            <person name="Goeker M."/>
        </authorList>
    </citation>
    <scope>NUCLEOTIDE SEQUENCE [LARGE SCALE GENOMIC DNA]</scope>
    <source>
        <strain evidence="9 10">YU 961-1</strain>
    </source>
</reference>
<dbReference type="Gene3D" id="1.20.1250.20">
    <property type="entry name" value="MFS general substrate transporter like domains"/>
    <property type="match status" value="1"/>
</dbReference>
<keyword evidence="2" id="KW-0813">Transport</keyword>
<accession>A0A2S6GCH2</accession>
<name>A0A2S6GCH2_9PSEU</name>
<sequence>MCHPPPVSYWRLWTSSALSNLADGVFKVALPLVAIDYTRSPVLVAGVSFAAALPWLLCALPAGALADRLDRRHAMLAANAARAALLAALAFGAGSIWVLYAIAFCVGVAETLYDTSAQSIVPQVVPRADLSRANARLYAVEMTANEFVGPPLGGLLAGAGTLVAFATPAGLWVAAIGALLLLRGDYRPARTHRATMRADIVEGLRFLWHRNLLRTFAIAVGVSNFASNARMAVLVLYAVGAMGLTETEYGILLTTSAAGSLVGSFAAPAIERALGRSRSILAAFLVIALSIAAPTLTPNPWLVGAGFFIGGVGIMLSNVILVSLRQRITPDHILGRVNSAYRLVAWGTIPLGAATGGLLAQWLGLRPVFAIAGALTLLLLIPISRFTDPVLDAAERDAGA</sequence>
<keyword evidence="4 7" id="KW-0812">Transmembrane</keyword>
<feature type="transmembrane region" description="Helical" evidence="7">
    <location>
        <begin position="302"/>
        <end position="322"/>
    </location>
</feature>
<keyword evidence="10" id="KW-1185">Reference proteome</keyword>
<dbReference type="Pfam" id="PF05977">
    <property type="entry name" value="MFS_3"/>
    <property type="match status" value="1"/>
</dbReference>
<feature type="transmembrane region" description="Helical" evidence="7">
    <location>
        <begin position="215"/>
        <end position="237"/>
    </location>
</feature>
<comment type="caution">
    <text evidence="9">The sequence shown here is derived from an EMBL/GenBank/DDBJ whole genome shotgun (WGS) entry which is preliminary data.</text>
</comment>
<dbReference type="Proteomes" id="UP000239203">
    <property type="component" value="Unassembled WGS sequence"/>
</dbReference>
<evidence type="ECO:0000256" key="3">
    <source>
        <dbReference type="ARBA" id="ARBA00022475"/>
    </source>
</evidence>
<evidence type="ECO:0000256" key="7">
    <source>
        <dbReference type="SAM" id="Phobius"/>
    </source>
</evidence>
<comment type="subcellular location">
    <subcellularLocation>
        <location evidence="1">Cell membrane</location>
        <topology evidence="1">Multi-pass membrane protein</topology>
    </subcellularLocation>
</comment>
<evidence type="ECO:0000313" key="10">
    <source>
        <dbReference type="Proteomes" id="UP000239203"/>
    </source>
</evidence>
<feature type="transmembrane region" description="Helical" evidence="7">
    <location>
        <begin position="343"/>
        <end position="362"/>
    </location>
</feature>
<gene>
    <name evidence="9" type="ORF">CLV40_13410</name>
</gene>
<dbReference type="OrthoDB" id="145388at2"/>
<keyword evidence="6 7" id="KW-0472">Membrane</keyword>
<feature type="transmembrane region" description="Helical" evidence="7">
    <location>
        <begin position="249"/>
        <end position="267"/>
    </location>
</feature>
<evidence type="ECO:0000313" key="9">
    <source>
        <dbReference type="EMBL" id="PPK62548.1"/>
    </source>
</evidence>
<dbReference type="InterPro" id="IPR036259">
    <property type="entry name" value="MFS_trans_sf"/>
</dbReference>
<evidence type="ECO:0000256" key="6">
    <source>
        <dbReference type="ARBA" id="ARBA00023136"/>
    </source>
</evidence>
<feature type="transmembrane region" description="Helical" evidence="7">
    <location>
        <begin position="42"/>
        <end position="62"/>
    </location>
</feature>
<proteinExistence type="predicted"/>
<feature type="domain" description="Major facilitator superfamily (MFS) profile" evidence="8">
    <location>
        <begin position="8"/>
        <end position="391"/>
    </location>
</feature>
<evidence type="ECO:0000256" key="2">
    <source>
        <dbReference type="ARBA" id="ARBA00022448"/>
    </source>
</evidence>
<keyword evidence="3" id="KW-1003">Cell membrane</keyword>
<feature type="transmembrane region" description="Helical" evidence="7">
    <location>
        <begin position="279"/>
        <end position="296"/>
    </location>
</feature>
<dbReference type="PROSITE" id="PS50850">
    <property type="entry name" value="MFS"/>
    <property type="match status" value="1"/>
</dbReference>
<dbReference type="GO" id="GO:0005886">
    <property type="term" value="C:plasma membrane"/>
    <property type="evidence" value="ECO:0007669"/>
    <property type="project" value="UniProtKB-SubCell"/>
</dbReference>
<dbReference type="EMBL" id="PTIX01000034">
    <property type="protein sequence ID" value="PPK62548.1"/>
    <property type="molecule type" value="Genomic_DNA"/>
</dbReference>
<evidence type="ECO:0000259" key="8">
    <source>
        <dbReference type="PROSITE" id="PS50850"/>
    </source>
</evidence>
<organism evidence="9 10">
    <name type="scientific">Actinokineospora auranticolor</name>
    <dbReference type="NCBI Taxonomy" id="155976"/>
    <lineage>
        <taxon>Bacteria</taxon>
        <taxon>Bacillati</taxon>
        <taxon>Actinomycetota</taxon>
        <taxon>Actinomycetes</taxon>
        <taxon>Pseudonocardiales</taxon>
        <taxon>Pseudonocardiaceae</taxon>
        <taxon>Actinokineospora</taxon>
    </lineage>
</organism>
<evidence type="ECO:0000256" key="5">
    <source>
        <dbReference type="ARBA" id="ARBA00022989"/>
    </source>
</evidence>
<feature type="transmembrane region" description="Helical" evidence="7">
    <location>
        <begin position="155"/>
        <end position="182"/>
    </location>
</feature>
<dbReference type="GO" id="GO:0022857">
    <property type="term" value="F:transmembrane transporter activity"/>
    <property type="evidence" value="ECO:0007669"/>
    <property type="project" value="InterPro"/>
</dbReference>
<dbReference type="InterPro" id="IPR010290">
    <property type="entry name" value="TM_effector"/>
</dbReference>
<dbReference type="CDD" id="cd06173">
    <property type="entry name" value="MFS_MefA_like"/>
    <property type="match status" value="1"/>
</dbReference>